<comment type="caution">
    <text evidence="2">The sequence shown here is derived from an EMBL/GenBank/DDBJ whole genome shotgun (WGS) entry which is preliminary data.</text>
</comment>
<feature type="signal peptide" evidence="1">
    <location>
        <begin position="1"/>
        <end position="17"/>
    </location>
</feature>
<feature type="chain" id="PRO_5035426716" description="Beta-casein" evidence="1">
    <location>
        <begin position="18"/>
        <end position="149"/>
    </location>
</feature>
<gene>
    <name evidence="2" type="ORF">J437_LFUL012247</name>
</gene>
<dbReference type="Proteomes" id="UP000792457">
    <property type="component" value="Unassembled WGS sequence"/>
</dbReference>
<keyword evidence="1" id="KW-0732">Signal</keyword>
<evidence type="ECO:0000256" key="1">
    <source>
        <dbReference type="SAM" id="SignalP"/>
    </source>
</evidence>
<dbReference type="EMBL" id="KZ308599">
    <property type="protein sequence ID" value="KAG8232175.1"/>
    <property type="molecule type" value="Genomic_DNA"/>
</dbReference>
<sequence>MAWCLWLPFLLFTLTSADFFPDPIAARARSLGIGPAAKNSINRERLAIYNLLDSPALEENQDSEVSPYAPPQMLSPQVSISSQEKELPFSPAVFAPGLPLFPLKPVRAPYATPQFMPPIYHHQLYPHQPVNVYAPTFPYVYKSHIQEES</sequence>
<reference evidence="2" key="2">
    <citation type="submission" date="2017-10" db="EMBL/GenBank/DDBJ databases">
        <title>Ladona fulva Genome sequencing and assembly.</title>
        <authorList>
            <person name="Murali S."/>
            <person name="Richards S."/>
            <person name="Bandaranaike D."/>
            <person name="Bellair M."/>
            <person name="Blankenburg K."/>
            <person name="Chao H."/>
            <person name="Dinh H."/>
            <person name="Doddapaneni H."/>
            <person name="Dugan-Rocha S."/>
            <person name="Elkadiri S."/>
            <person name="Gnanaolivu R."/>
            <person name="Hernandez B."/>
            <person name="Skinner E."/>
            <person name="Javaid M."/>
            <person name="Lee S."/>
            <person name="Li M."/>
            <person name="Ming W."/>
            <person name="Munidasa M."/>
            <person name="Muniz J."/>
            <person name="Nguyen L."/>
            <person name="Hughes D."/>
            <person name="Osuji N."/>
            <person name="Pu L.-L."/>
            <person name="Puazo M."/>
            <person name="Qu C."/>
            <person name="Quiroz J."/>
            <person name="Raj R."/>
            <person name="Weissenberger G."/>
            <person name="Xin Y."/>
            <person name="Zou X."/>
            <person name="Han Y."/>
            <person name="Worley K."/>
            <person name="Muzny D."/>
            <person name="Gibbs R."/>
        </authorList>
    </citation>
    <scope>NUCLEOTIDE SEQUENCE</scope>
    <source>
        <strain evidence="2">Sampled in the wild</strain>
    </source>
</reference>
<keyword evidence="3" id="KW-1185">Reference proteome</keyword>
<evidence type="ECO:0000313" key="2">
    <source>
        <dbReference type="EMBL" id="KAG8232175.1"/>
    </source>
</evidence>
<reference evidence="2" key="1">
    <citation type="submission" date="2013-04" db="EMBL/GenBank/DDBJ databases">
        <authorList>
            <person name="Qu J."/>
            <person name="Murali S.C."/>
            <person name="Bandaranaike D."/>
            <person name="Bellair M."/>
            <person name="Blankenburg K."/>
            <person name="Chao H."/>
            <person name="Dinh H."/>
            <person name="Doddapaneni H."/>
            <person name="Downs B."/>
            <person name="Dugan-Rocha S."/>
            <person name="Elkadiri S."/>
            <person name="Gnanaolivu R.D."/>
            <person name="Hernandez B."/>
            <person name="Javaid M."/>
            <person name="Jayaseelan J.C."/>
            <person name="Lee S."/>
            <person name="Li M."/>
            <person name="Ming W."/>
            <person name="Munidasa M."/>
            <person name="Muniz J."/>
            <person name="Nguyen L."/>
            <person name="Ongeri F."/>
            <person name="Osuji N."/>
            <person name="Pu L.-L."/>
            <person name="Puazo M."/>
            <person name="Qu C."/>
            <person name="Quiroz J."/>
            <person name="Raj R."/>
            <person name="Weissenberger G."/>
            <person name="Xin Y."/>
            <person name="Zou X."/>
            <person name="Han Y."/>
            <person name="Richards S."/>
            <person name="Worley K."/>
            <person name="Muzny D."/>
            <person name="Gibbs R."/>
        </authorList>
    </citation>
    <scope>NUCLEOTIDE SEQUENCE</scope>
    <source>
        <strain evidence="2">Sampled in the wild</strain>
    </source>
</reference>
<accession>A0A8K0P1E0</accession>
<evidence type="ECO:0008006" key="4">
    <source>
        <dbReference type="Google" id="ProtNLM"/>
    </source>
</evidence>
<evidence type="ECO:0000313" key="3">
    <source>
        <dbReference type="Proteomes" id="UP000792457"/>
    </source>
</evidence>
<dbReference type="AlphaFoldDB" id="A0A8K0P1E0"/>
<protein>
    <recommendedName>
        <fullName evidence="4">Beta-casein</fullName>
    </recommendedName>
</protein>
<organism evidence="2 3">
    <name type="scientific">Ladona fulva</name>
    <name type="common">Scarce chaser dragonfly</name>
    <name type="synonym">Libellula fulva</name>
    <dbReference type="NCBI Taxonomy" id="123851"/>
    <lineage>
        <taxon>Eukaryota</taxon>
        <taxon>Metazoa</taxon>
        <taxon>Ecdysozoa</taxon>
        <taxon>Arthropoda</taxon>
        <taxon>Hexapoda</taxon>
        <taxon>Insecta</taxon>
        <taxon>Pterygota</taxon>
        <taxon>Palaeoptera</taxon>
        <taxon>Odonata</taxon>
        <taxon>Epiprocta</taxon>
        <taxon>Anisoptera</taxon>
        <taxon>Libelluloidea</taxon>
        <taxon>Libellulidae</taxon>
        <taxon>Ladona</taxon>
    </lineage>
</organism>
<proteinExistence type="predicted"/>
<dbReference type="OrthoDB" id="10626931at2759"/>
<name>A0A8K0P1E0_LADFU</name>